<gene>
    <name evidence="2" type="ORF">H1P_680027</name>
</gene>
<feature type="compositionally biased region" description="Polar residues" evidence="1">
    <location>
        <begin position="1"/>
        <end position="20"/>
    </location>
</feature>
<dbReference type="RefSeq" id="WP_144867342.1">
    <property type="nucleotide sequence ID" value="NZ_LR213827.1"/>
</dbReference>
<evidence type="ECO:0000256" key="1">
    <source>
        <dbReference type="SAM" id="MobiDB-lite"/>
    </source>
</evidence>
<accession>A0A563W2X5</accession>
<dbReference type="AlphaFoldDB" id="A0A563W2X5"/>
<dbReference type="Proteomes" id="UP000320055">
    <property type="component" value="Unassembled WGS sequence"/>
</dbReference>
<dbReference type="EMBL" id="CAACVJ010000645">
    <property type="protein sequence ID" value="VEP18059.1"/>
    <property type="molecule type" value="Genomic_DNA"/>
</dbReference>
<feature type="region of interest" description="Disordered" evidence="1">
    <location>
        <begin position="1"/>
        <end position="40"/>
    </location>
</feature>
<dbReference type="OrthoDB" id="515143at2"/>
<proteinExistence type="predicted"/>
<protein>
    <submittedName>
        <fullName evidence="2">Uncharacterized protein</fullName>
    </submittedName>
</protein>
<name>A0A563W2X5_9CYAN</name>
<organism evidence="2 3">
    <name type="scientific">Hyella patelloides LEGE 07179</name>
    <dbReference type="NCBI Taxonomy" id="945734"/>
    <lineage>
        <taxon>Bacteria</taxon>
        <taxon>Bacillati</taxon>
        <taxon>Cyanobacteriota</taxon>
        <taxon>Cyanophyceae</taxon>
        <taxon>Pleurocapsales</taxon>
        <taxon>Hyellaceae</taxon>
        <taxon>Hyella</taxon>
    </lineage>
</organism>
<keyword evidence="3" id="KW-1185">Reference proteome</keyword>
<sequence>MSNQQYSQGQHPNSLSNLTYHQGRKSDFGQRKKTRGVSITDEGWENMKSLASKHGCSSVSDFLEKIARGIVELKASA</sequence>
<evidence type="ECO:0000313" key="3">
    <source>
        <dbReference type="Proteomes" id="UP000320055"/>
    </source>
</evidence>
<evidence type="ECO:0000313" key="2">
    <source>
        <dbReference type="EMBL" id="VEP18059.1"/>
    </source>
</evidence>
<reference evidence="2 3" key="1">
    <citation type="submission" date="2019-01" db="EMBL/GenBank/DDBJ databases">
        <authorList>
            <person name="Brito A."/>
        </authorList>
    </citation>
    <scope>NUCLEOTIDE SEQUENCE [LARGE SCALE GENOMIC DNA]</scope>
    <source>
        <strain evidence="2">1</strain>
    </source>
</reference>